<dbReference type="RefSeq" id="WP_044225322.1">
    <property type="nucleotide sequence ID" value="NZ_JBKAGJ010000026.1"/>
</dbReference>
<dbReference type="EMBL" id="JPOS01000079">
    <property type="protein sequence ID" value="KGE86457.1"/>
    <property type="molecule type" value="Genomic_DNA"/>
</dbReference>
<dbReference type="AlphaFoldDB" id="A0A098S5H1"/>
<protein>
    <submittedName>
        <fullName evidence="1">Uncharacterized protein</fullName>
    </submittedName>
</protein>
<organism evidence="1 2">
    <name type="scientific">Phaeodactylibacter xiamenensis</name>
    <dbReference type="NCBI Taxonomy" id="1524460"/>
    <lineage>
        <taxon>Bacteria</taxon>
        <taxon>Pseudomonadati</taxon>
        <taxon>Bacteroidota</taxon>
        <taxon>Saprospiria</taxon>
        <taxon>Saprospirales</taxon>
        <taxon>Haliscomenobacteraceae</taxon>
        <taxon>Phaeodactylibacter</taxon>
    </lineage>
</organism>
<proteinExistence type="predicted"/>
<evidence type="ECO:0000313" key="2">
    <source>
        <dbReference type="Proteomes" id="UP000029736"/>
    </source>
</evidence>
<dbReference type="STRING" id="1524460.IX84_22025"/>
<comment type="caution">
    <text evidence="1">The sequence shown here is derived from an EMBL/GenBank/DDBJ whole genome shotgun (WGS) entry which is preliminary data.</text>
</comment>
<name>A0A098S5H1_9BACT</name>
<dbReference type="Proteomes" id="UP000029736">
    <property type="component" value="Unassembled WGS sequence"/>
</dbReference>
<accession>A0A098S5H1</accession>
<keyword evidence="2" id="KW-1185">Reference proteome</keyword>
<sequence>MSKTAKAIILIVAILVLLGVTGYVMQNQQPKVEPDQPGAMGNMPCVRVNRDRFGPWNPDAIPSGDLNRMAKQYLRGDSQTNGSIVGGFFKAIDVYPNESRAKFYEQEIKAYATSVGLPHWDVLIGELACDNNAIA</sequence>
<gene>
    <name evidence="1" type="ORF">IX84_22025</name>
</gene>
<reference evidence="1 2" key="1">
    <citation type="journal article" date="2014" name="Int. J. Syst. Evol. Microbiol.">
        <title>Phaeodactylibacter xiamenensis gen. nov., sp. nov., a member of the family Saprospiraceae isolated from the marine alga Phaeodactylum tricornutum.</title>
        <authorList>
            <person name="Chen Z.Jr."/>
            <person name="Lei X."/>
            <person name="Lai Q."/>
            <person name="Li Y."/>
            <person name="Zhang B."/>
            <person name="Zhang J."/>
            <person name="Zhang H."/>
            <person name="Yang L."/>
            <person name="Zheng W."/>
            <person name="Tian Y."/>
            <person name="Yu Z."/>
            <person name="Xu H.Jr."/>
            <person name="Zheng T."/>
        </authorList>
    </citation>
    <scope>NUCLEOTIDE SEQUENCE [LARGE SCALE GENOMIC DNA]</scope>
    <source>
        <strain evidence="1 2">KD52</strain>
    </source>
</reference>
<dbReference type="OrthoDB" id="9952344at2"/>
<evidence type="ECO:0000313" key="1">
    <source>
        <dbReference type="EMBL" id="KGE86457.1"/>
    </source>
</evidence>